<evidence type="ECO:0000313" key="3">
    <source>
        <dbReference type="Proteomes" id="UP000620124"/>
    </source>
</evidence>
<dbReference type="SUPFAM" id="SSF54695">
    <property type="entry name" value="POZ domain"/>
    <property type="match status" value="1"/>
</dbReference>
<organism evidence="2 3">
    <name type="scientific">Mycena venus</name>
    <dbReference type="NCBI Taxonomy" id="2733690"/>
    <lineage>
        <taxon>Eukaryota</taxon>
        <taxon>Fungi</taxon>
        <taxon>Dikarya</taxon>
        <taxon>Basidiomycota</taxon>
        <taxon>Agaricomycotina</taxon>
        <taxon>Agaricomycetes</taxon>
        <taxon>Agaricomycetidae</taxon>
        <taxon>Agaricales</taxon>
        <taxon>Marasmiineae</taxon>
        <taxon>Mycenaceae</taxon>
        <taxon>Mycena</taxon>
    </lineage>
</organism>
<proteinExistence type="predicted"/>
<dbReference type="CDD" id="cd18186">
    <property type="entry name" value="BTB_POZ_ZBTB_KLHL-like"/>
    <property type="match status" value="1"/>
</dbReference>
<sequence>MSTLGLRRKRARVDTNTAASSMEVEVPVEPPTRDASYYFDDGDLIILAGNTLFRVHKFLLSRDSSMFKDMFIIPGGSSATERTDGSSDETPLLVSDTVDAFRALLWVLYALPPDLQAYLANDKTAVDLNRIVSVAETTNKYHFTSLEAWSMQVIKSVVPKLKFTEATSTLLARIMTLAERCADSELSDTVLAAWEGLLRSGVNPAQLINVLERQGHASFIPLTYHAQLSTMKLVHTGDPGSRTVTLTGCEGLSDKHISKLLFARWSLEKEFLRLSINPPHLVRSADCTMSNHSGICARDWEKIWHECVNSKTVLTIDSADILGRLNAAQKYIPTATSSVRRVQMHANCRPKMEFAVGVVIKITKRNLVDHFQVPVGYGGVP</sequence>
<dbReference type="InterPro" id="IPR011333">
    <property type="entry name" value="SKP1/BTB/POZ_sf"/>
</dbReference>
<dbReference type="AlphaFoldDB" id="A0A8H6XSA1"/>
<protein>
    <submittedName>
        <fullName evidence="2">BTB domain-containing protein</fullName>
    </submittedName>
</protein>
<dbReference type="SMART" id="SM00225">
    <property type="entry name" value="BTB"/>
    <property type="match status" value="1"/>
</dbReference>
<keyword evidence="3" id="KW-1185">Reference proteome</keyword>
<dbReference type="Proteomes" id="UP000620124">
    <property type="component" value="Unassembled WGS sequence"/>
</dbReference>
<name>A0A8H6XSA1_9AGAR</name>
<reference evidence="2" key="1">
    <citation type="submission" date="2020-05" db="EMBL/GenBank/DDBJ databases">
        <title>Mycena genomes resolve the evolution of fungal bioluminescence.</title>
        <authorList>
            <person name="Tsai I.J."/>
        </authorList>
    </citation>
    <scope>NUCLEOTIDE SEQUENCE</scope>
    <source>
        <strain evidence="2">CCC161011</strain>
    </source>
</reference>
<accession>A0A8H6XSA1</accession>
<dbReference type="EMBL" id="JACAZI010000013">
    <property type="protein sequence ID" value="KAF7345824.1"/>
    <property type="molecule type" value="Genomic_DNA"/>
</dbReference>
<dbReference type="Gene3D" id="3.30.710.10">
    <property type="entry name" value="Potassium Channel Kv1.1, Chain A"/>
    <property type="match status" value="1"/>
</dbReference>
<dbReference type="PROSITE" id="PS50097">
    <property type="entry name" value="BTB"/>
    <property type="match status" value="1"/>
</dbReference>
<dbReference type="OrthoDB" id="2886395at2759"/>
<dbReference type="InterPro" id="IPR000210">
    <property type="entry name" value="BTB/POZ_dom"/>
</dbReference>
<evidence type="ECO:0000313" key="2">
    <source>
        <dbReference type="EMBL" id="KAF7345824.1"/>
    </source>
</evidence>
<gene>
    <name evidence="2" type="ORF">MVEN_01603900</name>
</gene>
<dbReference type="Pfam" id="PF00651">
    <property type="entry name" value="BTB"/>
    <property type="match status" value="1"/>
</dbReference>
<comment type="caution">
    <text evidence="2">The sequence shown here is derived from an EMBL/GenBank/DDBJ whole genome shotgun (WGS) entry which is preliminary data.</text>
</comment>
<evidence type="ECO:0000259" key="1">
    <source>
        <dbReference type="PROSITE" id="PS50097"/>
    </source>
</evidence>
<feature type="domain" description="BTB" evidence="1">
    <location>
        <begin position="42"/>
        <end position="117"/>
    </location>
</feature>